<dbReference type="OrthoDB" id="1122028at2"/>
<comment type="caution">
    <text evidence="2">The sequence shown here is derived from an EMBL/GenBank/DDBJ whole genome shotgun (WGS) entry which is preliminary data.</text>
</comment>
<dbReference type="Proteomes" id="UP000256919">
    <property type="component" value="Unassembled WGS sequence"/>
</dbReference>
<dbReference type="AlphaFoldDB" id="A0A3D9LKP3"/>
<dbReference type="InterPro" id="IPR007024">
    <property type="entry name" value="BLUF_domain"/>
</dbReference>
<evidence type="ECO:0000259" key="1">
    <source>
        <dbReference type="PROSITE" id="PS50925"/>
    </source>
</evidence>
<reference evidence="2 3" key="1">
    <citation type="submission" date="2018-07" db="EMBL/GenBank/DDBJ databases">
        <title>Genomic Encyclopedia of Type Strains, Phase III (KMG-III): the genomes of soil and plant-associated and newly described type strains.</title>
        <authorList>
            <person name="Whitman W."/>
        </authorList>
    </citation>
    <scope>NUCLEOTIDE SEQUENCE [LARGE SCALE GENOMIC DNA]</scope>
    <source>
        <strain evidence="2 3">CECT 7948</strain>
    </source>
</reference>
<dbReference type="PROSITE" id="PS50925">
    <property type="entry name" value="BLUF"/>
    <property type="match status" value="1"/>
</dbReference>
<dbReference type="RefSeq" id="WP_115812656.1">
    <property type="nucleotide sequence ID" value="NZ_JABFDI010000011.1"/>
</dbReference>
<organism evidence="2 3">
    <name type="scientific">Winogradskyella pacifica</name>
    <dbReference type="NCBI Taxonomy" id="664642"/>
    <lineage>
        <taxon>Bacteria</taxon>
        <taxon>Pseudomonadati</taxon>
        <taxon>Bacteroidota</taxon>
        <taxon>Flavobacteriia</taxon>
        <taxon>Flavobacteriales</taxon>
        <taxon>Flavobacteriaceae</taxon>
        <taxon>Winogradskyella</taxon>
    </lineage>
</organism>
<accession>A0A3D9LKP3</accession>
<sequence length="136" mass="16040">MYQLNYHSKSKLGLELEDLDNILAKANIVNSERNITGCLIYHNKSFVQILEGHKNDVLQVFEKIKNDQRHHTITLLWENNVEDRFFTEWNMAYHKPNSESIKEYINNLLLLSMLSDKSKASLLSFWTSVRRILSDK</sequence>
<dbReference type="SMART" id="SM01034">
    <property type="entry name" value="BLUF"/>
    <property type="match status" value="1"/>
</dbReference>
<evidence type="ECO:0000313" key="3">
    <source>
        <dbReference type="Proteomes" id="UP000256919"/>
    </source>
</evidence>
<dbReference type="Gene3D" id="3.30.70.100">
    <property type="match status" value="1"/>
</dbReference>
<dbReference type="SUPFAM" id="SSF54975">
    <property type="entry name" value="Acylphosphatase/BLUF domain-like"/>
    <property type="match status" value="1"/>
</dbReference>
<dbReference type="InterPro" id="IPR036046">
    <property type="entry name" value="Acylphosphatase-like_dom_sf"/>
</dbReference>
<keyword evidence="3" id="KW-1185">Reference proteome</keyword>
<evidence type="ECO:0000313" key="2">
    <source>
        <dbReference type="EMBL" id="REE07938.1"/>
    </source>
</evidence>
<dbReference type="EMBL" id="QREI01000010">
    <property type="protein sequence ID" value="REE07938.1"/>
    <property type="molecule type" value="Genomic_DNA"/>
</dbReference>
<dbReference type="Pfam" id="PF04940">
    <property type="entry name" value="BLUF"/>
    <property type="match status" value="1"/>
</dbReference>
<proteinExistence type="predicted"/>
<protein>
    <submittedName>
        <fullName evidence="2">FAD-dependent sensor of blue light</fullName>
    </submittedName>
</protein>
<gene>
    <name evidence="2" type="ORF">DFQ09_110132</name>
</gene>
<name>A0A3D9LKP3_9FLAO</name>
<dbReference type="GO" id="GO:0009882">
    <property type="term" value="F:blue light photoreceptor activity"/>
    <property type="evidence" value="ECO:0007669"/>
    <property type="project" value="InterPro"/>
</dbReference>
<feature type="domain" description="BLUF" evidence="1">
    <location>
        <begin position="1"/>
        <end position="92"/>
    </location>
</feature>
<dbReference type="GO" id="GO:0071949">
    <property type="term" value="F:FAD binding"/>
    <property type="evidence" value="ECO:0007669"/>
    <property type="project" value="InterPro"/>
</dbReference>